<organism evidence="1 2">
    <name type="scientific">Edaphobacter modestus</name>
    <dbReference type="NCBI Taxonomy" id="388466"/>
    <lineage>
        <taxon>Bacteria</taxon>
        <taxon>Pseudomonadati</taxon>
        <taxon>Acidobacteriota</taxon>
        <taxon>Terriglobia</taxon>
        <taxon>Terriglobales</taxon>
        <taxon>Acidobacteriaceae</taxon>
        <taxon>Edaphobacter</taxon>
    </lineage>
</organism>
<accession>A0A4Q7YX75</accession>
<sequence>MMLHLDKLKVHEFPCTMRKRNLLLGLLCACLVPLAGCSISPLARNTAAFSSATDLVVDNTQNAYRAAVRLNEDAQASLLVARFDTDHPMDPHSIRPLIDEKGLKARTDVLDGLRVYAQTLADISSGISSPKLDEAAAACGANLKSLGDAIAASTPIGISISSTEANATSTALKALGDLLVNRQVKSSVPKVIREMDPDVDALSKLLSSDIEILRDQAGRDYEQILAQQDGFIRHAGSSLAPGERRAEIQRLPRILASKNATDDMLTGLQASVLKLAVTHHALAAAVASKDSSSLQARIADLRASAQGLATFYESISTSSK</sequence>
<reference evidence="1 2" key="1">
    <citation type="submission" date="2019-02" db="EMBL/GenBank/DDBJ databases">
        <title>Genomic Encyclopedia of Archaeal and Bacterial Type Strains, Phase II (KMG-II): from individual species to whole genera.</title>
        <authorList>
            <person name="Goeker M."/>
        </authorList>
    </citation>
    <scope>NUCLEOTIDE SEQUENCE [LARGE SCALE GENOMIC DNA]</scope>
    <source>
        <strain evidence="1 2">DSM 18101</strain>
    </source>
</reference>
<gene>
    <name evidence="1" type="ORF">BDD14_3905</name>
</gene>
<evidence type="ECO:0000313" key="1">
    <source>
        <dbReference type="EMBL" id="RZU42340.1"/>
    </source>
</evidence>
<dbReference type="AlphaFoldDB" id="A0A4Q7YX75"/>
<proteinExistence type="predicted"/>
<evidence type="ECO:0000313" key="2">
    <source>
        <dbReference type="Proteomes" id="UP000292958"/>
    </source>
</evidence>
<dbReference type="Proteomes" id="UP000292958">
    <property type="component" value="Unassembled WGS sequence"/>
</dbReference>
<protein>
    <submittedName>
        <fullName evidence="1">Uncharacterized protein</fullName>
    </submittedName>
</protein>
<comment type="caution">
    <text evidence="1">The sequence shown here is derived from an EMBL/GenBank/DDBJ whole genome shotgun (WGS) entry which is preliminary data.</text>
</comment>
<dbReference type="EMBL" id="SHKW01000001">
    <property type="protein sequence ID" value="RZU42340.1"/>
    <property type="molecule type" value="Genomic_DNA"/>
</dbReference>
<name>A0A4Q7YX75_9BACT</name>
<keyword evidence="2" id="KW-1185">Reference proteome</keyword>